<dbReference type="EMBL" id="MT143047">
    <property type="protein sequence ID" value="QJA92204.1"/>
    <property type="molecule type" value="Genomic_DNA"/>
</dbReference>
<name>A0A6H1ZKK0_9ZZZZ</name>
<proteinExistence type="predicted"/>
<evidence type="ECO:0000313" key="1">
    <source>
        <dbReference type="EMBL" id="QJA48453.1"/>
    </source>
</evidence>
<gene>
    <name evidence="2" type="ORF">MM415A02396_0007</name>
    <name evidence="3" type="ORF">MM415B04800_0002</name>
    <name evidence="1" type="ORF">TM448A00954_0006</name>
    <name evidence="4" type="ORF">TM448B01007_0021</name>
</gene>
<dbReference type="EMBL" id="MT142022">
    <property type="protein sequence ID" value="QJA73364.1"/>
    <property type="molecule type" value="Genomic_DNA"/>
</dbReference>
<dbReference type="EMBL" id="MT144085">
    <property type="protein sequence ID" value="QJA48453.1"/>
    <property type="molecule type" value="Genomic_DNA"/>
</dbReference>
<evidence type="ECO:0000313" key="2">
    <source>
        <dbReference type="EMBL" id="QJA73364.1"/>
    </source>
</evidence>
<reference evidence="1" key="1">
    <citation type="submission" date="2020-03" db="EMBL/GenBank/DDBJ databases">
        <title>The deep terrestrial virosphere.</title>
        <authorList>
            <person name="Holmfeldt K."/>
            <person name="Nilsson E."/>
            <person name="Simone D."/>
            <person name="Lopez-Fernandez M."/>
            <person name="Wu X."/>
            <person name="de Brujin I."/>
            <person name="Lundin D."/>
            <person name="Andersson A."/>
            <person name="Bertilsson S."/>
            <person name="Dopson M."/>
        </authorList>
    </citation>
    <scope>NUCLEOTIDE SEQUENCE</scope>
    <source>
        <strain evidence="2">MM415A02396</strain>
        <strain evidence="3">MM415B04800</strain>
        <strain evidence="1">TM448A00954</strain>
        <strain evidence="4">TM448B01007</strain>
    </source>
</reference>
<dbReference type="AlphaFoldDB" id="A0A6H1ZKK0"/>
<dbReference type="EMBL" id="MT144686">
    <property type="protein sequence ID" value="QJH97434.1"/>
    <property type="molecule type" value="Genomic_DNA"/>
</dbReference>
<protein>
    <submittedName>
        <fullName evidence="1">Uncharacterized protein</fullName>
    </submittedName>
</protein>
<evidence type="ECO:0000313" key="3">
    <source>
        <dbReference type="EMBL" id="QJA92204.1"/>
    </source>
</evidence>
<accession>A0A6H1ZKK0</accession>
<evidence type="ECO:0000313" key="4">
    <source>
        <dbReference type="EMBL" id="QJH97434.1"/>
    </source>
</evidence>
<organism evidence="1">
    <name type="scientific">viral metagenome</name>
    <dbReference type="NCBI Taxonomy" id="1070528"/>
    <lineage>
        <taxon>unclassified sequences</taxon>
        <taxon>metagenomes</taxon>
        <taxon>organismal metagenomes</taxon>
    </lineage>
</organism>
<sequence length="99" mass="11390">MRLQIDTGGKTIKVESNVGLKELFDNLNVMFPKKEWEGYTLETNVVINWTSPPTIYPAYPVNPYLPTDPYQYQRWDKIWCGADTQAVDNTGIYNLEITG</sequence>